<dbReference type="InterPro" id="IPR011010">
    <property type="entry name" value="DNA_brk_join_enz"/>
</dbReference>
<proteinExistence type="inferred from homology"/>
<feature type="domain" description="Tyr recombinase" evidence="7">
    <location>
        <begin position="130"/>
        <end position="312"/>
    </location>
</feature>
<evidence type="ECO:0000259" key="7">
    <source>
        <dbReference type="PROSITE" id="PS51898"/>
    </source>
</evidence>
<keyword evidence="3" id="KW-0229">DNA integration</keyword>
<organism evidence="9 10">
    <name type="scientific">Clostridium botulinum D str. 1873</name>
    <dbReference type="NCBI Taxonomy" id="592027"/>
    <lineage>
        <taxon>Bacteria</taxon>
        <taxon>Bacillati</taxon>
        <taxon>Bacillota</taxon>
        <taxon>Clostridia</taxon>
        <taxon>Eubacteriales</taxon>
        <taxon>Clostridiaceae</taxon>
        <taxon>Clostridium</taxon>
    </lineage>
</organism>
<dbReference type="InterPro" id="IPR002104">
    <property type="entry name" value="Integrase_catalytic"/>
</dbReference>
<sequence length="317" mass="37900">MAERSKKINFYNEGKIKEFNKDTMKYLNKYKIDMSIRELSEKTIYNYEMDLYNWFTYILDKQFNQCITELNEDDIMEFLYFCKQQGNNSRRMKRRMASISAFYKFLRKKRIIKENPMEFIDRPRKDTDVVTQTFLTKDQVEQIKRKLKDHGDIQLETYVLLSLSTMARVNAISNIKWEQIDFENRIIGDVLEKEGKIVDLYFNKEVKELLLQLQSIRKENNIESEYVFISKYNKGYSNVNTSTLSKWTKKVGEMIGVPTLHCHDWRHSGATLLKNAGMPIERVSSLLHHEGLDVTKKFYIKEDTQKMINEKDKYELI</sequence>
<dbReference type="PROSITE" id="PS51900">
    <property type="entry name" value="CB"/>
    <property type="match status" value="1"/>
</dbReference>
<dbReference type="Gene3D" id="1.10.150.130">
    <property type="match status" value="1"/>
</dbReference>
<dbReference type="PANTHER" id="PTHR30349">
    <property type="entry name" value="PHAGE INTEGRASE-RELATED"/>
    <property type="match status" value="1"/>
</dbReference>
<dbReference type="InterPro" id="IPR050090">
    <property type="entry name" value="Tyrosine_recombinase_XerCD"/>
</dbReference>
<keyword evidence="5" id="KW-0233">DNA recombination</keyword>
<dbReference type="AlphaFoldDB" id="A0A9P2LKF8"/>
<evidence type="ECO:0000256" key="5">
    <source>
        <dbReference type="ARBA" id="ARBA00023172"/>
    </source>
</evidence>
<dbReference type="Gene3D" id="1.10.443.10">
    <property type="entry name" value="Intergrase catalytic core"/>
    <property type="match status" value="1"/>
</dbReference>
<reference evidence="9 10" key="1">
    <citation type="submission" date="2009-10" db="EMBL/GenBank/DDBJ databases">
        <authorList>
            <person name="Shrivastava S."/>
            <person name="Brinkac L.B."/>
            <person name="Brown J.L."/>
            <person name="Bruce D.B."/>
            <person name="Detter C."/>
            <person name="Green L.D."/>
            <person name="Munk C.A."/>
            <person name="Rogers Y.C."/>
            <person name="Tapia R."/>
            <person name="Saunders E.S."/>
            <person name="Sims D.R."/>
            <person name="Smith L.A."/>
            <person name="Smith T.J."/>
            <person name="Sutton G."/>
            <person name="Brettin T."/>
        </authorList>
    </citation>
    <scope>NUCLEOTIDE SEQUENCE [LARGE SCALE GENOMIC DNA]</scope>
    <source>
        <strain evidence="10">D str. 1873</strain>
    </source>
</reference>
<dbReference type="Pfam" id="PF02899">
    <property type="entry name" value="Phage_int_SAM_1"/>
    <property type="match status" value="1"/>
</dbReference>
<dbReference type="GO" id="GO:0006310">
    <property type="term" value="P:DNA recombination"/>
    <property type="evidence" value="ECO:0007669"/>
    <property type="project" value="UniProtKB-KW"/>
</dbReference>
<dbReference type="InterPro" id="IPR004107">
    <property type="entry name" value="Integrase_SAM-like_N"/>
</dbReference>
<feature type="domain" description="Core-binding (CB)" evidence="8">
    <location>
        <begin position="17"/>
        <end position="107"/>
    </location>
</feature>
<gene>
    <name evidence="9" type="ORF">CLG_B2234</name>
</gene>
<accession>A0A9P2LKF8</accession>
<dbReference type="SUPFAM" id="SSF56349">
    <property type="entry name" value="DNA breaking-rejoining enzymes"/>
    <property type="match status" value="1"/>
</dbReference>
<dbReference type="InterPro" id="IPR010998">
    <property type="entry name" value="Integrase_recombinase_N"/>
</dbReference>
<evidence type="ECO:0000259" key="8">
    <source>
        <dbReference type="PROSITE" id="PS51900"/>
    </source>
</evidence>
<comment type="caution">
    <text evidence="9">The sequence shown here is derived from an EMBL/GenBank/DDBJ whole genome shotgun (WGS) entry which is preliminary data.</text>
</comment>
<dbReference type="CDD" id="cd00397">
    <property type="entry name" value="DNA_BRE_C"/>
    <property type="match status" value="1"/>
</dbReference>
<dbReference type="PROSITE" id="PS51898">
    <property type="entry name" value="TYR_RECOMBINASE"/>
    <property type="match status" value="1"/>
</dbReference>
<evidence type="ECO:0000256" key="1">
    <source>
        <dbReference type="ARBA" id="ARBA00003283"/>
    </source>
</evidence>
<dbReference type="Proteomes" id="UP000006160">
    <property type="component" value="Unassembled WGS sequence"/>
</dbReference>
<dbReference type="InterPro" id="IPR044068">
    <property type="entry name" value="CB"/>
</dbReference>
<comment type="similarity">
    <text evidence="2">Belongs to the 'phage' integrase family.</text>
</comment>
<name>A0A9P2LKF8_CLOBO</name>
<protein>
    <submittedName>
        <fullName evidence="9">XerC/D family recombinase</fullName>
    </submittedName>
</protein>
<comment type="function">
    <text evidence="1">Site-specific tyrosine recombinase, which acts by catalyzing the cutting and rejoining of the recombining DNA molecules.</text>
</comment>
<dbReference type="EMBL" id="ACSJ01000018">
    <property type="protein sequence ID" value="EES90281.1"/>
    <property type="molecule type" value="Genomic_DNA"/>
</dbReference>
<evidence type="ECO:0000256" key="3">
    <source>
        <dbReference type="ARBA" id="ARBA00022908"/>
    </source>
</evidence>
<dbReference type="GO" id="GO:0003677">
    <property type="term" value="F:DNA binding"/>
    <property type="evidence" value="ECO:0007669"/>
    <property type="project" value="UniProtKB-UniRule"/>
</dbReference>
<evidence type="ECO:0000313" key="9">
    <source>
        <dbReference type="EMBL" id="EES90281.1"/>
    </source>
</evidence>
<evidence type="ECO:0000256" key="2">
    <source>
        <dbReference type="ARBA" id="ARBA00008857"/>
    </source>
</evidence>
<evidence type="ECO:0000256" key="4">
    <source>
        <dbReference type="ARBA" id="ARBA00023125"/>
    </source>
</evidence>
<evidence type="ECO:0000256" key="6">
    <source>
        <dbReference type="PROSITE-ProRule" id="PRU01248"/>
    </source>
</evidence>
<dbReference type="GO" id="GO:0015074">
    <property type="term" value="P:DNA integration"/>
    <property type="evidence" value="ECO:0007669"/>
    <property type="project" value="UniProtKB-KW"/>
</dbReference>
<keyword evidence="4 6" id="KW-0238">DNA-binding</keyword>
<evidence type="ECO:0000313" key="10">
    <source>
        <dbReference type="Proteomes" id="UP000006160"/>
    </source>
</evidence>
<dbReference type="Pfam" id="PF00589">
    <property type="entry name" value="Phage_integrase"/>
    <property type="match status" value="1"/>
</dbReference>
<dbReference type="InterPro" id="IPR013762">
    <property type="entry name" value="Integrase-like_cat_sf"/>
</dbReference>